<protein>
    <submittedName>
        <fullName evidence="3">Uncharacterized protein</fullName>
    </submittedName>
</protein>
<evidence type="ECO:0000256" key="2">
    <source>
        <dbReference type="SAM" id="SignalP"/>
    </source>
</evidence>
<sequence>MQYLLFVFGLTSFFGYVSPRTLTDLVCKINPSRCEDFKTSGGSRRKGAEPHRGHHHIHESPLGAPSLEEFRKWNNYEEEAQGTGFLKPASGSNPVPYGQGLGDIGIYTGVGVQHPFGGLGIERNFGIGMGGNGRIGGIPVGWGNGGTRSVGSAPWANP</sequence>
<dbReference type="GeneID" id="9807107"/>
<accession>A0A6A5HMZ2</accession>
<reference evidence="3 4" key="1">
    <citation type="submission" date="2019-12" db="EMBL/GenBank/DDBJ databases">
        <title>Chromosome-level assembly of the Caenorhabditis remanei genome.</title>
        <authorList>
            <person name="Teterina A.A."/>
            <person name="Willis J.H."/>
            <person name="Phillips P.C."/>
        </authorList>
    </citation>
    <scope>NUCLEOTIDE SEQUENCE [LARGE SCALE GENOMIC DNA]</scope>
    <source>
        <strain evidence="3 4">PX506</strain>
        <tissue evidence="3">Whole organism</tissue>
    </source>
</reference>
<organism evidence="3 4">
    <name type="scientific">Caenorhabditis remanei</name>
    <name type="common">Caenorhabditis vulgaris</name>
    <dbReference type="NCBI Taxonomy" id="31234"/>
    <lineage>
        <taxon>Eukaryota</taxon>
        <taxon>Metazoa</taxon>
        <taxon>Ecdysozoa</taxon>
        <taxon>Nematoda</taxon>
        <taxon>Chromadorea</taxon>
        <taxon>Rhabditida</taxon>
        <taxon>Rhabditina</taxon>
        <taxon>Rhabditomorpha</taxon>
        <taxon>Rhabditoidea</taxon>
        <taxon>Rhabditidae</taxon>
        <taxon>Peloderinae</taxon>
        <taxon>Caenorhabditis</taxon>
    </lineage>
</organism>
<dbReference type="KEGG" id="crq:GCK72_007987"/>
<gene>
    <name evidence="3" type="ORF">GCK72_007987</name>
</gene>
<evidence type="ECO:0000256" key="1">
    <source>
        <dbReference type="SAM" id="MobiDB-lite"/>
    </source>
</evidence>
<dbReference type="CTD" id="9807107"/>
<dbReference type="Proteomes" id="UP000483820">
    <property type="component" value="Chromosome II"/>
</dbReference>
<dbReference type="EMBL" id="WUAV01000002">
    <property type="protein sequence ID" value="KAF1768026.1"/>
    <property type="molecule type" value="Genomic_DNA"/>
</dbReference>
<keyword evidence="2" id="KW-0732">Signal</keyword>
<feature type="region of interest" description="Disordered" evidence="1">
    <location>
        <begin position="37"/>
        <end position="62"/>
    </location>
</feature>
<evidence type="ECO:0000313" key="3">
    <source>
        <dbReference type="EMBL" id="KAF1768026.1"/>
    </source>
</evidence>
<feature type="chain" id="PRO_5025692533" evidence="2">
    <location>
        <begin position="20"/>
        <end position="158"/>
    </location>
</feature>
<dbReference type="AlphaFoldDB" id="A0A6A5HMZ2"/>
<comment type="caution">
    <text evidence="3">The sequence shown here is derived from an EMBL/GenBank/DDBJ whole genome shotgun (WGS) entry which is preliminary data.</text>
</comment>
<dbReference type="RefSeq" id="XP_003105688.2">
    <property type="nucleotide sequence ID" value="XM_003105640.2"/>
</dbReference>
<proteinExistence type="predicted"/>
<feature type="signal peptide" evidence="2">
    <location>
        <begin position="1"/>
        <end position="19"/>
    </location>
</feature>
<evidence type="ECO:0000313" key="4">
    <source>
        <dbReference type="Proteomes" id="UP000483820"/>
    </source>
</evidence>
<name>A0A6A5HMZ2_CAERE</name>